<dbReference type="Proteomes" id="UP001206572">
    <property type="component" value="Unassembled WGS sequence"/>
</dbReference>
<name>A0ABT2AID5_9BURK</name>
<dbReference type="Gene3D" id="3.30.750.44">
    <property type="match status" value="1"/>
</dbReference>
<feature type="domain" description="Tail specific protease" evidence="2">
    <location>
        <begin position="309"/>
        <end position="520"/>
    </location>
</feature>
<sequence length="547" mass="59912">MARSILAAALFAAFSNACFAQAAQELEAQGQRAYEAKQYAQSAALYQQAWQREPNAALQYNAACSHALAGDVEQAFRALLLAVEGGYRNVEHMERDGDLAVLRRDARWAPLVAEAKEKQAFDARLFDSPALASPYRENLGEDEKVAGLSKFWSEVKYNFVYVDKLREIDWDRLYLETIPKVRATTSTAEYYRVLMELCAKLQDGHTNVYPGEELRRTTMARPLLQTQLVEGKVLVRAVQDPALLAKGIAPGAEILEVDGEPVIAYVERELVPVISASTPQDMVRRAYGYSFLSGRLDKAPTVLFRLANGKTVALEVRRVDPETYAKTLPQTPPFELRKLPGNVAHVALNSFGDRRAADAWLAAFEQIKESSAVIIDVRNNGGGNSDVGYKVLATLTDKPFETGRWSTRQYVPTYRAWNRAMPDLNKPHKPWAPDGARHYTGPVALLTSSGTYSAAEDFTVAFASMKRGPIVGEATGGSTGQPLFISLPGGGVARICTKADTFPDGRAWVGHGIQPDIKAAPRVKDLRGGGDTVLAAALAALKPHMEE</sequence>
<dbReference type="SUPFAM" id="SSF48452">
    <property type="entry name" value="TPR-like"/>
    <property type="match status" value="1"/>
</dbReference>
<organism evidence="3 4">
    <name type="scientific">Massilia agri</name>
    <dbReference type="NCBI Taxonomy" id="1886785"/>
    <lineage>
        <taxon>Bacteria</taxon>
        <taxon>Pseudomonadati</taxon>
        <taxon>Pseudomonadota</taxon>
        <taxon>Betaproteobacteria</taxon>
        <taxon>Burkholderiales</taxon>
        <taxon>Oxalobacteraceae</taxon>
        <taxon>Telluria group</taxon>
        <taxon>Massilia</taxon>
    </lineage>
</organism>
<reference evidence="3 4" key="1">
    <citation type="submission" date="2022-08" db="EMBL/GenBank/DDBJ databases">
        <title>Reclassification of Massilia species as members of the genera Telluria, Duganella, Pseudoduganella, Mokoshia gen. nov. and Zemynaea gen. nov. using orthogonal and non-orthogonal genome-based approaches.</title>
        <authorList>
            <person name="Bowman J.P."/>
        </authorList>
    </citation>
    <scope>NUCLEOTIDE SEQUENCE [LARGE SCALE GENOMIC DNA]</scope>
    <source>
        <strain evidence="3 4">JCM 31661</strain>
    </source>
</reference>
<gene>
    <name evidence="3" type="ORF">NX780_06500</name>
</gene>
<dbReference type="SMART" id="SM00245">
    <property type="entry name" value="TSPc"/>
    <property type="match status" value="1"/>
</dbReference>
<proteinExistence type="predicted"/>
<dbReference type="InterPro" id="IPR029045">
    <property type="entry name" value="ClpP/crotonase-like_dom_sf"/>
</dbReference>
<evidence type="ECO:0000313" key="3">
    <source>
        <dbReference type="EMBL" id="MCS0595997.1"/>
    </source>
</evidence>
<dbReference type="InterPro" id="IPR011990">
    <property type="entry name" value="TPR-like_helical_dom_sf"/>
</dbReference>
<dbReference type="InterPro" id="IPR005151">
    <property type="entry name" value="Tail-specific_protease"/>
</dbReference>
<dbReference type="PANTHER" id="PTHR32060:SF30">
    <property type="entry name" value="CARBOXY-TERMINAL PROCESSING PROTEASE CTPA"/>
    <property type="match status" value="1"/>
</dbReference>
<dbReference type="SUPFAM" id="SSF52096">
    <property type="entry name" value="ClpP/crotonase"/>
    <property type="match status" value="1"/>
</dbReference>
<dbReference type="Gene3D" id="1.25.40.10">
    <property type="entry name" value="Tetratricopeptide repeat domain"/>
    <property type="match status" value="1"/>
</dbReference>
<dbReference type="EMBL" id="JANUHA010000003">
    <property type="protein sequence ID" value="MCS0595997.1"/>
    <property type="molecule type" value="Genomic_DNA"/>
</dbReference>
<keyword evidence="1" id="KW-0732">Signal</keyword>
<evidence type="ECO:0000259" key="2">
    <source>
        <dbReference type="SMART" id="SM00245"/>
    </source>
</evidence>
<accession>A0ABT2AID5</accession>
<comment type="caution">
    <text evidence="3">The sequence shown here is derived from an EMBL/GenBank/DDBJ whole genome shotgun (WGS) entry which is preliminary data.</text>
</comment>
<feature type="signal peptide" evidence="1">
    <location>
        <begin position="1"/>
        <end position="22"/>
    </location>
</feature>
<protein>
    <submittedName>
        <fullName evidence="3">S41 family peptidase</fullName>
    </submittedName>
</protein>
<keyword evidence="4" id="KW-1185">Reference proteome</keyword>
<evidence type="ECO:0000313" key="4">
    <source>
        <dbReference type="Proteomes" id="UP001206572"/>
    </source>
</evidence>
<dbReference type="NCBIfam" id="NF047558">
    <property type="entry name" value="TPR_END_plus"/>
    <property type="match status" value="1"/>
</dbReference>
<dbReference type="Pfam" id="PF03572">
    <property type="entry name" value="Peptidase_S41"/>
    <property type="match status" value="1"/>
</dbReference>
<dbReference type="Gene3D" id="3.90.226.10">
    <property type="entry name" value="2-enoyl-CoA Hydratase, Chain A, domain 1"/>
    <property type="match status" value="1"/>
</dbReference>
<dbReference type="PANTHER" id="PTHR32060">
    <property type="entry name" value="TAIL-SPECIFIC PROTEASE"/>
    <property type="match status" value="1"/>
</dbReference>
<evidence type="ECO:0000256" key="1">
    <source>
        <dbReference type="SAM" id="SignalP"/>
    </source>
</evidence>
<dbReference type="RefSeq" id="WP_258827034.1">
    <property type="nucleotide sequence ID" value="NZ_JANUHA010000003.1"/>
</dbReference>
<feature type="chain" id="PRO_5045682830" evidence="1">
    <location>
        <begin position="23"/>
        <end position="547"/>
    </location>
</feature>
<dbReference type="CDD" id="cd07563">
    <property type="entry name" value="Peptidase_S41_IRBP"/>
    <property type="match status" value="1"/>
</dbReference>